<feature type="compositionally biased region" description="Basic and acidic residues" evidence="2">
    <location>
        <begin position="1"/>
        <end position="11"/>
    </location>
</feature>
<keyword evidence="3" id="KW-0472">Membrane</keyword>
<dbReference type="EMBL" id="JAHYIQ010000019">
    <property type="protein sequence ID" value="KAK1124083.1"/>
    <property type="molecule type" value="Genomic_DNA"/>
</dbReference>
<evidence type="ECO:0000256" key="3">
    <source>
        <dbReference type="SAM" id="Phobius"/>
    </source>
</evidence>
<reference evidence="5" key="1">
    <citation type="submission" date="2021-10" db="EMBL/GenBank/DDBJ databases">
        <title>Melipona bicolor Genome sequencing and assembly.</title>
        <authorList>
            <person name="Araujo N.S."/>
            <person name="Arias M.C."/>
        </authorList>
    </citation>
    <scope>NUCLEOTIDE SEQUENCE</scope>
    <source>
        <strain evidence="5">USP_2M_L1-L4_2017</strain>
        <tissue evidence="5">Whole body</tissue>
    </source>
</reference>
<dbReference type="Pfam" id="PF04419">
    <property type="entry name" value="SERF-like_N"/>
    <property type="match status" value="1"/>
</dbReference>
<protein>
    <recommendedName>
        <fullName evidence="4">Small EDRK-rich factor-like N-terminal domain-containing protein</fullName>
    </recommendedName>
</protein>
<keyword evidence="3" id="KW-0812">Transmembrane</keyword>
<accession>A0AA40FS01</accession>
<evidence type="ECO:0000313" key="5">
    <source>
        <dbReference type="EMBL" id="KAK1124083.1"/>
    </source>
</evidence>
<dbReference type="PANTHER" id="PTHR13596:SF0">
    <property type="entry name" value="SI:CH211-39K3.2-RELATED"/>
    <property type="match status" value="1"/>
</dbReference>
<name>A0AA40FS01_9HYME</name>
<keyword evidence="3" id="KW-1133">Transmembrane helix</keyword>
<evidence type="ECO:0000259" key="4">
    <source>
        <dbReference type="Pfam" id="PF04419"/>
    </source>
</evidence>
<proteinExistence type="inferred from homology"/>
<feature type="domain" description="Small EDRK-rich factor-like N-terminal" evidence="4">
    <location>
        <begin position="1"/>
        <end position="38"/>
    </location>
</feature>
<dbReference type="InterPro" id="IPR040211">
    <property type="entry name" value="SERF1/2-like"/>
</dbReference>
<comment type="caution">
    <text evidence="5">The sequence shown here is derived from an EMBL/GenBank/DDBJ whole genome shotgun (WGS) entry which is preliminary data.</text>
</comment>
<keyword evidence="6" id="KW-1185">Reference proteome</keyword>
<feature type="transmembrane region" description="Helical" evidence="3">
    <location>
        <begin position="87"/>
        <end position="106"/>
    </location>
</feature>
<dbReference type="Proteomes" id="UP001177670">
    <property type="component" value="Unassembled WGS sequence"/>
</dbReference>
<evidence type="ECO:0000313" key="6">
    <source>
        <dbReference type="Proteomes" id="UP001177670"/>
    </source>
</evidence>
<dbReference type="PANTHER" id="PTHR13596">
    <property type="entry name" value="SMALL EDRK-RICH FACTOR 1"/>
    <property type="match status" value="1"/>
</dbReference>
<dbReference type="AlphaFoldDB" id="A0AA40FS01"/>
<organism evidence="5 6">
    <name type="scientific">Melipona bicolor</name>
    <dbReference type="NCBI Taxonomy" id="60889"/>
    <lineage>
        <taxon>Eukaryota</taxon>
        <taxon>Metazoa</taxon>
        <taxon>Ecdysozoa</taxon>
        <taxon>Arthropoda</taxon>
        <taxon>Hexapoda</taxon>
        <taxon>Insecta</taxon>
        <taxon>Pterygota</taxon>
        <taxon>Neoptera</taxon>
        <taxon>Endopterygota</taxon>
        <taxon>Hymenoptera</taxon>
        <taxon>Apocrita</taxon>
        <taxon>Aculeata</taxon>
        <taxon>Apoidea</taxon>
        <taxon>Anthophila</taxon>
        <taxon>Apidae</taxon>
        <taxon>Melipona</taxon>
    </lineage>
</organism>
<dbReference type="InterPro" id="IPR007513">
    <property type="entry name" value="SERF-like_N"/>
</dbReference>
<evidence type="ECO:0000256" key="2">
    <source>
        <dbReference type="SAM" id="MobiDB-lite"/>
    </source>
</evidence>
<feature type="compositionally biased region" description="Basic and acidic residues" evidence="2">
    <location>
        <begin position="35"/>
        <end position="56"/>
    </location>
</feature>
<gene>
    <name evidence="5" type="ORF">K0M31_007107</name>
</gene>
<evidence type="ECO:0000256" key="1">
    <source>
        <dbReference type="ARBA" id="ARBA00007309"/>
    </source>
</evidence>
<comment type="similarity">
    <text evidence="1">Belongs to the SERF family.</text>
</comment>
<feature type="region of interest" description="Disordered" evidence="2">
    <location>
        <begin position="1"/>
        <end position="56"/>
    </location>
</feature>
<sequence length="121" mass="14133">MTRGNQRELARAKNMKKTVRKSAAEQESNKGLSLEQRKARDAERMREKQLKKQQEQQEKIKQGNIFRLYNTVYVTKLGSSNHVTYKFCKIVCIKILLSILLSILIMENAHLTCSSRYKDIN</sequence>